<organism evidence="2 3">
    <name type="scientific">Metschnikowia aff. pulcherrima</name>
    <dbReference type="NCBI Taxonomy" id="2163413"/>
    <lineage>
        <taxon>Eukaryota</taxon>
        <taxon>Fungi</taxon>
        <taxon>Dikarya</taxon>
        <taxon>Ascomycota</taxon>
        <taxon>Saccharomycotina</taxon>
        <taxon>Pichiomycetes</taxon>
        <taxon>Metschnikowiaceae</taxon>
        <taxon>Metschnikowia</taxon>
    </lineage>
</organism>
<evidence type="ECO:0000313" key="3">
    <source>
        <dbReference type="Proteomes" id="UP000292447"/>
    </source>
</evidence>
<protein>
    <submittedName>
        <fullName evidence="2">Uncharacterized protein</fullName>
    </submittedName>
</protein>
<proteinExistence type="predicted"/>
<dbReference type="Proteomes" id="UP000292447">
    <property type="component" value="Chromosome IV"/>
</dbReference>
<sequence>MLSSQQSYKQAILEAAQTSDKVSILGRIYYWLFPHKYAKSLFGNKCDKTVLQKLKSQSSTRIMKVVYYSSVILLLFLAAGLAIGALVIEDPGIYIYMAMSSFGILWSLTAHSAAFLSSSECEEDPLDIETSLSSFICIEDIWSQRLWSFAPLPITAFALASWYLFVIV</sequence>
<feature type="transmembrane region" description="Helical" evidence="1">
    <location>
        <begin position="65"/>
        <end position="88"/>
    </location>
</feature>
<feature type="transmembrane region" description="Helical" evidence="1">
    <location>
        <begin position="94"/>
        <end position="116"/>
    </location>
</feature>
<gene>
    <name evidence="2" type="ORF">METSCH_D05060</name>
</gene>
<keyword evidence="1" id="KW-0812">Transmembrane</keyword>
<evidence type="ECO:0000313" key="2">
    <source>
        <dbReference type="EMBL" id="QBM89434.1"/>
    </source>
</evidence>
<keyword evidence="3" id="KW-1185">Reference proteome</keyword>
<feature type="transmembrane region" description="Helical" evidence="1">
    <location>
        <begin position="146"/>
        <end position="165"/>
    </location>
</feature>
<keyword evidence="1" id="KW-0472">Membrane</keyword>
<evidence type="ECO:0000256" key="1">
    <source>
        <dbReference type="SAM" id="Phobius"/>
    </source>
</evidence>
<name>A0A4P6XU61_9ASCO</name>
<reference evidence="3" key="1">
    <citation type="submission" date="2019-03" db="EMBL/GenBank/DDBJ databases">
        <title>Snf2 controls pulcherriminic acid biosynthesis and connects pigmentation and antifungal activity of the yeast Metschnikowia pulcherrima.</title>
        <authorList>
            <person name="Gore-Lloyd D."/>
            <person name="Sumann I."/>
            <person name="Brachmann A.O."/>
            <person name="Schneeberger K."/>
            <person name="Ortiz-Merino R.A."/>
            <person name="Moreno-Beltran M."/>
            <person name="Schlaefli M."/>
            <person name="Kirner P."/>
            <person name="Santos Kron A."/>
            <person name="Wolfe K.H."/>
            <person name="Piel J."/>
            <person name="Ahrens C.H."/>
            <person name="Henk D."/>
            <person name="Freimoser F.M."/>
        </authorList>
    </citation>
    <scope>NUCLEOTIDE SEQUENCE [LARGE SCALE GENOMIC DNA]</scope>
    <source>
        <strain evidence="3">APC 1.2</strain>
    </source>
</reference>
<keyword evidence="1" id="KW-1133">Transmembrane helix</keyword>
<dbReference type="AlphaFoldDB" id="A0A4P6XU61"/>
<accession>A0A4P6XU61</accession>
<dbReference type="EMBL" id="CP034459">
    <property type="protein sequence ID" value="QBM89434.1"/>
    <property type="molecule type" value="Genomic_DNA"/>
</dbReference>